<feature type="compositionally biased region" description="Acidic residues" evidence="1">
    <location>
        <begin position="152"/>
        <end position="162"/>
    </location>
</feature>
<comment type="caution">
    <text evidence="2">The sequence shown here is derived from an EMBL/GenBank/DDBJ whole genome shotgun (WGS) entry which is preliminary data.</text>
</comment>
<dbReference type="AlphaFoldDB" id="A0AA38TX05"/>
<gene>
    <name evidence="2" type="ORF">OSB04_008286</name>
</gene>
<sequence length="196" mass="22276">MTPSWFTFRCCLDCGKVLFQDIYTEETTFVEDAAGGAGNFVRFGGACFQSQRRTLRKGNVATNKLLYKNGITKVSHATRHNKGRETMWCPHCAREGGTGHDHTTGSVYCVDCGKVLFKEMYTEKSTFFTDATGGPNPMDYTYAIGKEPVNHEDDETEEDDYSETVGHECRSYDNEQESCSYDYDYDYDAEDENDDY</sequence>
<name>A0AA38TX05_9ASTR</name>
<protein>
    <submittedName>
        <fullName evidence="2">Uncharacterized protein</fullName>
    </submittedName>
</protein>
<accession>A0AA38TX05</accession>
<reference evidence="2" key="1">
    <citation type="submission" date="2023-03" db="EMBL/GenBank/DDBJ databases">
        <title>Chromosome-scale reference genome and RAD-based genetic map of yellow starthistle (Centaurea solstitialis) reveal putative structural variation and QTLs associated with invader traits.</title>
        <authorList>
            <person name="Reatini B."/>
            <person name="Cang F.A."/>
            <person name="Jiang Q."/>
            <person name="Mckibben M.T.W."/>
            <person name="Barker M.S."/>
            <person name="Rieseberg L.H."/>
            <person name="Dlugosch K.M."/>
        </authorList>
    </citation>
    <scope>NUCLEOTIDE SEQUENCE</scope>
    <source>
        <strain evidence="2">CAN-66</strain>
        <tissue evidence="2">Leaf</tissue>
    </source>
</reference>
<evidence type="ECO:0000313" key="3">
    <source>
        <dbReference type="Proteomes" id="UP001172457"/>
    </source>
</evidence>
<dbReference type="EMBL" id="JARYMX010000002">
    <property type="protein sequence ID" value="KAJ9563126.1"/>
    <property type="molecule type" value="Genomic_DNA"/>
</dbReference>
<evidence type="ECO:0000256" key="1">
    <source>
        <dbReference type="SAM" id="MobiDB-lite"/>
    </source>
</evidence>
<organism evidence="2 3">
    <name type="scientific">Centaurea solstitialis</name>
    <name type="common">yellow star-thistle</name>
    <dbReference type="NCBI Taxonomy" id="347529"/>
    <lineage>
        <taxon>Eukaryota</taxon>
        <taxon>Viridiplantae</taxon>
        <taxon>Streptophyta</taxon>
        <taxon>Embryophyta</taxon>
        <taxon>Tracheophyta</taxon>
        <taxon>Spermatophyta</taxon>
        <taxon>Magnoliopsida</taxon>
        <taxon>eudicotyledons</taxon>
        <taxon>Gunneridae</taxon>
        <taxon>Pentapetalae</taxon>
        <taxon>asterids</taxon>
        <taxon>campanulids</taxon>
        <taxon>Asterales</taxon>
        <taxon>Asteraceae</taxon>
        <taxon>Carduoideae</taxon>
        <taxon>Cardueae</taxon>
        <taxon>Centaureinae</taxon>
        <taxon>Centaurea</taxon>
    </lineage>
</organism>
<evidence type="ECO:0000313" key="2">
    <source>
        <dbReference type="EMBL" id="KAJ9563126.1"/>
    </source>
</evidence>
<proteinExistence type="predicted"/>
<keyword evidence="3" id="KW-1185">Reference proteome</keyword>
<feature type="compositionally biased region" description="Acidic residues" evidence="1">
    <location>
        <begin position="183"/>
        <end position="196"/>
    </location>
</feature>
<feature type="region of interest" description="Disordered" evidence="1">
    <location>
        <begin position="149"/>
        <end position="168"/>
    </location>
</feature>
<dbReference type="SUPFAM" id="SSF57783">
    <property type="entry name" value="Zinc beta-ribbon"/>
    <property type="match status" value="1"/>
</dbReference>
<feature type="region of interest" description="Disordered" evidence="1">
    <location>
        <begin position="173"/>
        <end position="196"/>
    </location>
</feature>
<dbReference type="Proteomes" id="UP001172457">
    <property type="component" value="Chromosome 2"/>
</dbReference>